<protein>
    <submittedName>
        <fullName evidence="1">Uncharacterized protein</fullName>
    </submittedName>
</protein>
<dbReference type="Proteomes" id="UP001281147">
    <property type="component" value="Unassembled WGS sequence"/>
</dbReference>
<dbReference type="EMBL" id="JAUTXU010000001">
    <property type="protein sequence ID" value="KAK3726159.1"/>
    <property type="molecule type" value="Genomic_DNA"/>
</dbReference>
<reference evidence="1" key="1">
    <citation type="submission" date="2023-07" db="EMBL/GenBank/DDBJ databases">
        <title>Black Yeasts Isolated from many extreme environments.</title>
        <authorList>
            <person name="Coleine C."/>
            <person name="Stajich J.E."/>
            <person name="Selbmann L."/>
        </authorList>
    </citation>
    <scope>NUCLEOTIDE SEQUENCE</scope>
    <source>
        <strain evidence="1">CCFEE 5714</strain>
    </source>
</reference>
<evidence type="ECO:0000313" key="2">
    <source>
        <dbReference type="Proteomes" id="UP001281147"/>
    </source>
</evidence>
<sequence>MSATQRKHCRATPSTDIYELEEVASPDVPEKYRGTDADNLHMKVLGRVQETRRNFTFFTILGFGSTLICTWEVILVAGVLPALTNGGTAGFFWGWLLVVTGFMLVYSSISELASMAPTSAAAIIQGLIVLNNPEYVGQPWQGTLLTIGVCAFAIIFNTVLASKLPLVEGTLVFLHIAGLFVILIVLWTLAPRYTARDAFLHLTSNGGWSTDGVSFLVGLYPLVVALMGFDSAVHMSEEIKDAASTLPRSIMWSMALNAFLGLLMVITLIFTWGNLSEVADTATGLPFLQILYDVTKSLVAVDVLAAVVIITLTASVIAVVATASRQIWAFARDNGVPFSRAIAYIHASWNIPVNAVLVSLLATSLLSLINIGSAVALNAILSLNCASLLGSYMLSIGCLVARRLTGAELPPRPWSLGKMGLWVNIAALCWLVPIFIFTLFPGVPNPTAAEMNWGVLLFGVMFMFASIYYLAVGRHVYISPKERLRRDLQM</sequence>
<evidence type="ECO:0000313" key="1">
    <source>
        <dbReference type="EMBL" id="KAK3726159.1"/>
    </source>
</evidence>
<gene>
    <name evidence="1" type="ORF">LTR37_000307</name>
</gene>
<proteinExistence type="predicted"/>
<keyword evidence="2" id="KW-1185">Reference proteome</keyword>
<comment type="caution">
    <text evidence="1">The sequence shown here is derived from an EMBL/GenBank/DDBJ whole genome shotgun (WGS) entry which is preliminary data.</text>
</comment>
<accession>A0ACC3P1Y7</accession>
<name>A0ACC3P1Y7_9PEZI</name>
<organism evidence="1 2">
    <name type="scientific">Vermiconidia calcicola</name>
    <dbReference type="NCBI Taxonomy" id="1690605"/>
    <lineage>
        <taxon>Eukaryota</taxon>
        <taxon>Fungi</taxon>
        <taxon>Dikarya</taxon>
        <taxon>Ascomycota</taxon>
        <taxon>Pezizomycotina</taxon>
        <taxon>Dothideomycetes</taxon>
        <taxon>Dothideomycetidae</taxon>
        <taxon>Mycosphaerellales</taxon>
        <taxon>Extremaceae</taxon>
        <taxon>Vermiconidia</taxon>
    </lineage>
</organism>